<name>A0A9W6TQJ0_9STRA</name>
<sequence length="86" mass="9967">MMKDNPNDQDTTPDEYHPGRQVYPSMDRPINDVLEACQIRYPCEPEAKVQTVSRLSHRSLRQANQAAPVRQCTKYDHPRPPPVHDE</sequence>
<evidence type="ECO:0000313" key="3">
    <source>
        <dbReference type="Proteomes" id="UP001165121"/>
    </source>
</evidence>
<accession>A0A9W6TQJ0</accession>
<dbReference type="EMBL" id="BSXT01000136">
    <property type="protein sequence ID" value="GMF18643.1"/>
    <property type="molecule type" value="Genomic_DNA"/>
</dbReference>
<evidence type="ECO:0000313" key="2">
    <source>
        <dbReference type="EMBL" id="GMF18643.1"/>
    </source>
</evidence>
<evidence type="ECO:0000256" key="1">
    <source>
        <dbReference type="SAM" id="MobiDB-lite"/>
    </source>
</evidence>
<dbReference type="Proteomes" id="UP001165121">
    <property type="component" value="Unassembled WGS sequence"/>
</dbReference>
<feature type="region of interest" description="Disordered" evidence="1">
    <location>
        <begin position="1"/>
        <end position="27"/>
    </location>
</feature>
<gene>
    <name evidence="2" type="ORF">Pfra01_000169800</name>
</gene>
<comment type="caution">
    <text evidence="2">The sequence shown here is derived from an EMBL/GenBank/DDBJ whole genome shotgun (WGS) entry which is preliminary data.</text>
</comment>
<proteinExistence type="predicted"/>
<protein>
    <submittedName>
        <fullName evidence="2">Unnamed protein product</fullName>
    </submittedName>
</protein>
<organism evidence="2 3">
    <name type="scientific">Phytophthora fragariaefolia</name>
    <dbReference type="NCBI Taxonomy" id="1490495"/>
    <lineage>
        <taxon>Eukaryota</taxon>
        <taxon>Sar</taxon>
        <taxon>Stramenopiles</taxon>
        <taxon>Oomycota</taxon>
        <taxon>Peronosporomycetes</taxon>
        <taxon>Peronosporales</taxon>
        <taxon>Peronosporaceae</taxon>
        <taxon>Phytophthora</taxon>
    </lineage>
</organism>
<reference evidence="2" key="1">
    <citation type="submission" date="2023-04" db="EMBL/GenBank/DDBJ databases">
        <title>Phytophthora fragariaefolia NBRC 109709.</title>
        <authorList>
            <person name="Ichikawa N."/>
            <person name="Sato H."/>
            <person name="Tonouchi N."/>
        </authorList>
    </citation>
    <scope>NUCLEOTIDE SEQUENCE</scope>
    <source>
        <strain evidence="2">NBRC 109709</strain>
    </source>
</reference>
<dbReference type="AlphaFoldDB" id="A0A9W6TQJ0"/>
<feature type="compositionally biased region" description="Basic and acidic residues" evidence="1">
    <location>
        <begin position="73"/>
        <end position="86"/>
    </location>
</feature>
<feature type="region of interest" description="Disordered" evidence="1">
    <location>
        <begin position="59"/>
        <end position="86"/>
    </location>
</feature>
<keyword evidence="3" id="KW-1185">Reference proteome</keyword>